<dbReference type="InterPro" id="IPR011598">
    <property type="entry name" value="bHLH_dom"/>
</dbReference>
<evidence type="ECO:0000313" key="9">
    <source>
        <dbReference type="EMBL" id="PWZ52283.1"/>
    </source>
</evidence>
<dbReference type="GO" id="GO:0046983">
    <property type="term" value="F:protein dimerization activity"/>
    <property type="evidence" value="ECO:0007669"/>
    <property type="project" value="InterPro"/>
</dbReference>
<dbReference type="SUPFAM" id="SSF47459">
    <property type="entry name" value="HLH, helix-loop-helix DNA-binding domain"/>
    <property type="match status" value="1"/>
</dbReference>
<reference evidence="9" key="1">
    <citation type="journal article" date="2018" name="Nat. Genet.">
        <title>Extensive intraspecific gene order and gene structural variations between Mo17 and other maize genomes.</title>
        <authorList>
            <person name="Sun S."/>
            <person name="Zhou Y."/>
            <person name="Chen J."/>
            <person name="Shi J."/>
            <person name="Zhao H."/>
            <person name="Zhao H."/>
            <person name="Song W."/>
            <person name="Zhang M."/>
            <person name="Cui Y."/>
            <person name="Dong X."/>
            <person name="Liu H."/>
            <person name="Ma X."/>
            <person name="Jiao Y."/>
            <person name="Wang B."/>
            <person name="Wei X."/>
            <person name="Stein J.C."/>
            <person name="Glaubitz J.C."/>
            <person name="Lu F."/>
            <person name="Yu G."/>
            <person name="Liang C."/>
            <person name="Fengler K."/>
            <person name="Li B."/>
            <person name="Rafalski A."/>
            <person name="Schnable P.S."/>
            <person name="Ware D.H."/>
            <person name="Buckler E.S."/>
            <person name="Lai J."/>
        </authorList>
    </citation>
    <scope>NUCLEOTIDE SEQUENCE [LARGE SCALE GENOMIC DNA]</scope>
    <source>
        <tissue evidence="9">Seedling</tissue>
    </source>
</reference>
<proteinExistence type="inferred from homology"/>
<organism evidence="9">
    <name type="scientific">Zea mays</name>
    <name type="common">Maize</name>
    <dbReference type="NCBI Taxonomy" id="4577"/>
    <lineage>
        <taxon>Eukaryota</taxon>
        <taxon>Viridiplantae</taxon>
        <taxon>Streptophyta</taxon>
        <taxon>Embryophyta</taxon>
        <taxon>Tracheophyta</taxon>
        <taxon>Spermatophyta</taxon>
        <taxon>Magnoliopsida</taxon>
        <taxon>Liliopsida</taxon>
        <taxon>Poales</taxon>
        <taxon>Poaceae</taxon>
        <taxon>PACMAD clade</taxon>
        <taxon>Panicoideae</taxon>
        <taxon>Andropogonodae</taxon>
        <taxon>Andropogoneae</taxon>
        <taxon>Tripsacinae</taxon>
        <taxon>Zea</taxon>
    </lineage>
</organism>
<name>A0A317Y1T4_MAIZE</name>
<keyword evidence="6" id="KW-0539">Nucleus</keyword>
<dbReference type="GO" id="GO:0000976">
    <property type="term" value="F:transcription cis-regulatory region binding"/>
    <property type="evidence" value="ECO:0007669"/>
    <property type="project" value="UniProtKB-ARBA"/>
</dbReference>
<comment type="subcellular location">
    <subcellularLocation>
        <location evidence="1">Nucleus</location>
    </subcellularLocation>
</comment>
<feature type="domain" description="BHLH" evidence="8">
    <location>
        <begin position="306"/>
        <end position="356"/>
    </location>
</feature>
<comment type="similarity">
    <text evidence="2">Belongs to the bHLH protein family.</text>
</comment>
<dbReference type="Pfam" id="PF00010">
    <property type="entry name" value="HLH"/>
    <property type="match status" value="1"/>
</dbReference>
<comment type="caution">
    <text evidence="9">The sequence shown here is derived from an EMBL/GenBank/DDBJ whole genome shotgun (WGS) entry which is preliminary data.</text>
</comment>
<evidence type="ECO:0000256" key="6">
    <source>
        <dbReference type="ARBA" id="ARBA00023242"/>
    </source>
</evidence>
<dbReference type="InterPro" id="IPR045239">
    <property type="entry name" value="bHLH95_bHLH"/>
</dbReference>
<dbReference type="InterPro" id="IPR045843">
    <property type="entry name" value="IND-like"/>
</dbReference>
<evidence type="ECO:0000256" key="7">
    <source>
        <dbReference type="SAM" id="MobiDB-lite"/>
    </source>
</evidence>
<feature type="compositionally biased region" description="Low complexity" evidence="7">
    <location>
        <begin position="90"/>
        <end position="104"/>
    </location>
</feature>
<evidence type="ECO:0000259" key="8">
    <source>
        <dbReference type="PROSITE" id="PS50888"/>
    </source>
</evidence>
<feature type="region of interest" description="Disordered" evidence="7">
    <location>
        <begin position="175"/>
        <end position="276"/>
    </location>
</feature>
<dbReference type="AlphaFoldDB" id="A0A317Y1T4"/>
<dbReference type="CDD" id="cd11393">
    <property type="entry name" value="bHLH_AtbHLH_like"/>
    <property type="match status" value="1"/>
</dbReference>
<dbReference type="PROSITE" id="PS50888">
    <property type="entry name" value="BHLH"/>
    <property type="match status" value="1"/>
</dbReference>
<dbReference type="SMART" id="SM00353">
    <property type="entry name" value="HLH"/>
    <property type="match status" value="1"/>
</dbReference>
<feature type="compositionally biased region" description="Basic and acidic residues" evidence="7">
    <location>
        <begin position="64"/>
        <end position="73"/>
    </location>
</feature>
<keyword evidence="5" id="KW-0804">Transcription</keyword>
<evidence type="ECO:0000256" key="1">
    <source>
        <dbReference type="ARBA" id="ARBA00004123"/>
    </source>
</evidence>
<keyword evidence="3" id="KW-0805">Transcription regulation</keyword>
<accession>A0A317Y1T4</accession>
<evidence type="ECO:0000256" key="5">
    <source>
        <dbReference type="ARBA" id="ARBA00023163"/>
    </source>
</evidence>
<dbReference type="GO" id="GO:0003700">
    <property type="term" value="F:DNA-binding transcription factor activity"/>
    <property type="evidence" value="ECO:0007669"/>
    <property type="project" value="InterPro"/>
</dbReference>
<dbReference type="PANTHER" id="PTHR16223">
    <property type="entry name" value="TRANSCRIPTION FACTOR BHLH83-RELATED"/>
    <property type="match status" value="1"/>
</dbReference>
<evidence type="ECO:0000256" key="4">
    <source>
        <dbReference type="ARBA" id="ARBA00023125"/>
    </source>
</evidence>
<dbReference type="InterPro" id="IPR036638">
    <property type="entry name" value="HLH_DNA-bd_sf"/>
</dbReference>
<protein>
    <submittedName>
        <fullName evidence="9">Transcription factor bHLH130</fullName>
    </submittedName>
</protein>
<dbReference type="PANTHER" id="PTHR16223:SF125">
    <property type="entry name" value="OS08G0506700 PROTEIN"/>
    <property type="match status" value="1"/>
</dbReference>
<keyword evidence="4" id="KW-0238">DNA-binding</keyword>
<dbReference type="Gene3D" id="4.10.280.10">
    <property type="entry name" value="Helix-loop-helix DNA-binding domain"/>
    <property type="match status" value="1"/>
</dbReference>
<evidence type="ECO:0000256" key="2">
    <source>
        <dbReference type="ARBA" id="ARBA00005510"/>
    </source>
</evidence>
<dbReference type="EMBL" id="NCVQ01000001">
    <property type="protein sequence ID" value="PWZ52283.1"/>
    <property type="molecule type" value="Genomic_DNA"/>
</dbReference>
<feature type="compositionally biased region" description="Low complexity" evidence="7">
    <location>
        <begin position="228"/>
        <end position="254"/>
    </location>
</feature>
<dbReference type="GO" id="GO:0005634">
    <property type="term" value="C:nucleus"/>
    <property type="evidence" value="ECO:0007669"/>
    <property type="project" value="UniProtKB-SubCell"/>
</dbReference>
<feature type="compositionally biased region" description="Gly residues" evidence="7">
    <location>
        <begin position="176"/>
        <end position="188"/>
    </location>
</feature>
<evidence type="ECO:0000256" key="3">
    <source>
        <dbReference type="ARBA" id="ARBA00023015"/>
    </source>
</evidence>
<dbReference type="Proteomes" id="UP000251960">
    <property type="component" value="Chromosome 1"/>
</dbReference>
<feature type="compositionally biased region" description="Polar residues" evidence="7">
    <location>
        <begin position="196"/>
        <end position="207"/>
    </location>
</feature>
<sequence>MYGSPVSKDLNLPAQPPPMASSGLLRYRSAPSAVLGGLCEDQLQLPAAAPSAADNVFSRFLPDDHHIRDDKPSPAHFPSAADMASHHQQEQMMFHSQSQSQHQQETGRSGGGLYRTVSSAMEAGGTGVGAASSLIRQSSSPAGFLDHFGMDNGYGAMLRASMGMGFQEGVASDSLAGGGGGGGSGRLGGQLSFSSRQGSLMSQISEMDSQEDVVGASSPDAGGGGGAAYMPGYPMSSGGWDDSSSALLPDSLPATNKRPRDSSEHGGGLAHQFSLPKTSSSEVAAIEKFLQFQDAVPCKVRAKRGCATHPRSIAERVRRTKISERIRKLQELVPDMDKQTNTSDMLDLAVDYIKDLQKQVKVTSSGGRRSAFLLQNPNCKALNESRASCTCPASKHQQRFSG</sequence>
<dbReference type="FunFam" id="4.10.280.10:FF:000021">
    <property type="entry name" value="Transcription factor bHLH130 family"/>
    <property type="match status" value="1"/>
</dbReference>
<feature type="region of interest" description="Disordered" evidence="7">
    <location>
        <begin position="64"/>
        <end position="110"/>
    </location>
</feature>
<gene>
    <name evidence="9" type="primary">BHLH130_0</name>
    <name evidence="9" type="ORF">Zm00014a_038095</name>
</gene>
<dbReference type="ExpressionAtlas" id="A0A317Y1T4">
    <property type="expression patterns" value="baseline and differential"/>
</dbReference>